<dbReference type="KEGG" id="trg:TRUGW13939_03419"/>
<dbReference type="PANTHER" id="PTHR48250">
    <property type="entry name" value="CUTINASE 2-RELATED"/>
    <property type="match status" value="1"/>
</dbReference>
<organism evidence="11 12">
    <name type="scientific">Talaromyces rugulosus</name>
    <name type="common">Penicillium rugulosum</name>
    <dbReference type="NCBI Taxonomy" id="121627"/>
    <lineage>
        <taxon>Eukaryota</taxon>
        <taxon>Fungi</taxon>
        <taxon>Dikarya</taxon>
        <taxon>Ascomycota</taxon>
        <taxon>Pezizomycotina</taxon>
        <taxon>Eurotiomycetes</taxon>
        <taxon>Eurotiomycetidae</taxon>
        <taxon>Eurotiales</taxon>
        <taxon>Trichocomaceae</taxon>
        <taxon>Talaromyces</taxon>
        <taxon>Talaromyces sect. Islandici</taxon>
    </lineage>
</organism>
<keyword evidence="5" id="KW-0378">Hydrolase</keyword>
<accession>A0A7H8QR04</accession>
<protein>
    <recommendedName>
        <fullName evidence="2">cutinase</fullName>
        <ecNumber evidence="2">3.1.1.74</ecNumber>
    </recommendedName>
</protein>
<dbReference type="PANTHER" id="PTHR48250:SF1">
    <property type="entry name" value="CUTINASE"/>
    <property type="match status" value="1"/>
</dbReference>
<dbReference type="GO" id="GO:0005576">
    <property type="term" value="C:extracellular region"/>
    <property type="evidence" value="ECO:0007669"/>
    <property type="project" value="InterPro"/>
</dbReference>
<evidence type="ECO:0000313" key="12">
    <source>
        <dbReference type="Proteomes" id="UP000509510"/>
    </source>
</evidence>
<dbReference type="GeneID" id="55990924"/>
<feature type="active site" description="Proton donor/acceptor" evidence="8">
    <location>
        <position position="238"/>
    </location>
</feature>
<evidence type="ECO:0000256" key="1">
    <source>
        <dbReference type="ARBA" id="ARBA00007534"/>
    </source>
</evidence>
<dbReference type="Proteomes" id="UP000509510">
    <property type="component" value="Chromosome II"/>
</dbReference>
<proteinExistence type="inferred from homology"/>
<keyword evidence="6 9" id="KW-1015">Disulfide bond</keyword>
<name>A0A7H8QR04_TALRU</name>
<dbReference type="AlphaFoldDB" id="A0A7H8QR04"/>
<evidence type="ECO:0000256" key="4">
    <source>
        <dbReference type="ARBA" id="ARBA00022729"/>
    </source>
</evidence>
<feature type="signal peptide" evidence="10">
    <location>
        <begin position="1"/>
        <end position="19"/>
    </location>
</feature>
<feature type="active site" description="Nucleophile" evidence="8">
    <location>
        <position position="173"/>
    </location>
</feature>
<evidence type="ECO:0000256" key="3">
    <source>
        <dbReference type="ARBA" id="ARBA00022487"/>
    </source>
</evidence>
<evidence type="ECO:0000256" key="2">
    <source>
        <dbReference type="ARBA" id="ARBA00013095"/>
    </source>
</evidence>
<dbReference type="OrthoDB" id="3225429at2759"/>
<dbReference type="PRINTS" id="PR00129">
    <property type="entry name" value="CUTINASE"/>
</dbReference>
<dbReference type="EC" id="3.1.1.74" evidence="2"/>
<dbReference type="InterPro" id="IPR000675">
    <property type="entry name" value="Cutinase/axe"/>
</dbReference>
<keyword evidence="12" id="KW-1185">Reference proteome</keyword>
<feature type="disulfide bond" evidence="9">
    <location>
        <begin position="86"/>
        <end position="162"/>
    </location>
</feature>
<dbReference type="InterPro" id="IPR011150">
    <property type="entry name" value="Cutinase_monf"/>
</dbReference>
<evidence type="ECO:0000313" key="11">
    <source>
        <dbReference type="EMBL" id="QKX56318.1"/>
    </source>
</evidence>
<evidence type="ECO:0000256" key="8">
    <source>
        <dbReference type="PIRSR" id="PIRSR611150-1"/>
    </source>
</evidence>
<dbReference type="SMART" id="SM01110">
    <property type="entry name" value="Cutinase"/>
    <property type="match status" value="1"/>
</dbReference>
<dbReference type="RefSeq" id="XP_035342496.1">
    <property type="nucleotide sequence ID" value="XM_035486603.1"/>
</dbReference>
<evidence type="ECO:0000256" key="5">
    <source>
        <dbReference type="ARBA" id="ARBA00022801"/>
    </source>
</evidence>
<evidence type="ECO:0000256" key="10">
    <source>
        <dbReference type="SAM" id="SignalP"/>
    </source>
</evidence>
<evidence type="ECO:0000256" key="7">
    <source>
        <dbReference type="ARBA" id="ARBA00034045"/>
    </source>
</evidence>
<feature type="chain" id="PRO_5028925259" description="cutinase" evidence="10">
    <location>
        <begin position="20"/>
        <end position="258"/>
    </location>
</feature>
<gene>
    <name evidence="11" type="ORF">TRUGW13939_03419</name>
</gene>
<dbReference type="Pfam" id="PF01083">
    <property type="entry name" value="Cutinase"/>
    <property type="match status" value="1"/>
</dbReference>
<evidence type="ECO:0000256" key="9">
    <source>
        <dbReference type="PIRSR" id="PIRSR611150-2"/>
    </source>
</evidence>
<comment type="similarity">
    <text evidence="1">Belongs to the cutinase family.</text>
</comment>
<keyword evidence="3" id="KW-0719">Serine esterase</keyword>
<sequence length="258" mass="27049">MLFLVEIFLLSLFVLGALASRVPESDILSFTKRNTPLNEFLSILIANTPAVNVSLTESTSVITTLDKLLAISTGAQTIYNELEGSCQEWTVIFARGTAEPGNVGVLVGPPLFDALGDQFGSSSIAIQGVNGYSASVEDYLAGGDPAGSAEMANQIETARSKCPNTKLIVAGYSQGCQIVHNAIAKLAATTTTWISSVLLFGDPDDGELLPNIPASKTFTACHDGDDICKNGLFILPAHLTYAENVTEAAQFAADVASA</sequence>
<dbReference type="GO" id="GO:0016052">
    <property type="term" value="P:carbohydrate catabolic process"/>
    <property type="evidence" value="ECO:0007669"/>
    <property type="project" value="TreeGrafter"/>
</dbReference>
<reference evidence="12" key="1">
    <citation type="submission" date="2020-06" db="EMBL/GenBank/DDBJ databases">
        <title>A chromosome-scale genome assembly of Talaromyces rugulosus W13939.</title>
        <authorList>
            <person name="Wang B."/>
            <person name="Guo L."/>
            <person name="Ye K."/>
            <person name="Wang L."/>
        </authorList>
    </citation>
    <scope>NUCLEOTIDE SEQUENCE [LARGE SCALE GENOMIC DNA]</scope>
    <source>
        <strain evidence="12">W13939</strain>
    </source>
</reference>
<comment type="catalytic activity">
    <reaction evidence="7">
        <text>cutin + H2O = cutin monomers.</text>
        <dbReference type="EC" id="3.1.1.74"/>
    </reaction>
</comment>
<dbReference type="GO" id="GO:0050525">
    <property type="term" value="F:cutinase activity"/>
    <property type="evidence" value="ECO:0007669"/>
    <property type="project" value="UniProtKB-EC"/>
</dbReference>
<keyword evidence="4 10" id="KW-0732">Signal</keyword>
<dbReference type="InterPro" id="IPR029058">
    <property type="entry name" value="AB_hydrolase_fold"/>
</dbReference>
<feature type="active site" evidence="8">
    <location>
        <position position="225"/>
    </location>
</feature>
<dbReference type="SUPFAM" id="SSF53474">
    <property type="entry name" value="alpha/beta-Hydrolases"/>
    <property type="match status" value="1"/>
</dbReference>
<feature type="disulfide bond" evidence="9">
    <location>
        <begin position="221"/>
        <end position="228"/>
    </location>
</feature>
<dbReference type="Gene3D" id="3.40.50.1820">
    <property type="entry name" value="alpha/beta hydrolase"/>
    <property type="match status" value="1"/>
</dbReference>
<evidence type="ECO:0000256" key="6">
    <source>
        <dbReference type="ARBA" id="ARBA00023157"/>
    </source>
</evidence>
<dbReference type="EMBL" id="CP055899">
    <property type="protein sequence ID" value="QKX56318.1"/>
    <property type="molecule type" value="Genomic_DNA"/>
</dbReference>